<proteinExistence type="predicted"/>
<evidence type="ECO:0000256" key="3">
    <source>
        <dbReference type="ARBA" id="ARBA00022692"/>
    </source>
</evidence>
<dbReference type="Pfam" id="PF06271">
    <property type="entry name" value="RDD"/>
    <property type="match status" value="1"/>
</dbReference>
<evidence type="ECO:0000256" key="1">
    <source>
        <dbReference type="ARBA" id="ARBA00004651"/>
    </source>
</evidence>
<evidence type="ECO:0000313" key="10">
    <source>
        <dbReference type="Proteomes" id="UP000262939"/>
    </source>
</evidence>
<evidence type="ECO:0000313" key="9">
    <source>
        <dbReference type="EMBL" id="RFU66223.1"/>
    </source>
</evidence>
<dbReference type="AlphaFoldDB" id="A0A372LIN7"/>
<keyword evidence="5 7" id="KW-0472">Membrane</keyword>
<dbReference type="RefSeq" id="WP_117320746.1">
    <property type="nucleotide sequence ID" value="NZ_QVTD01000002.1"/>
</dbReference>
<gene>
    <name evidence="9" type="ORF">D0466_01205</name>
</gene>
<evidence type="ECO:0000256" key="4">
    <source>
        <dbReference type="ARBA" id="ARBA00022989"/>
    </source>
</evidence>
<feature type="transmembrane region" description="Helical" evidence="7">
    <location>
        <begin position="64"/>
        <end position="86"/>
    </location>
</feature>
<dbReference type="InterPro" id="IPR010432">
    <property type="entry name" value="RDD"/>
</dbReference>
<dbReference type="EMBL" id="QVTD01000002">
    <property type="protein sequence ID" value="RFU66223.1"/>
    <property type="molecule type" value="Genomic_DNA"/>
</dbReference>
<reference evidence="9 10" key="1">
    <citation type="submission" date="2018-08" db="EMBL/GenBank/DDBJ databases">
        <title>Bacillus chawlae sp. nov., Bacillus glennii sp. nov., and Bacillus saganii sp. nov. Isolated from the Vehicle Assembly Building at Kennedy Space Center where the Viking Spacecraft were Assembled.</title>
        <authorList>
            <person name="Seuylemezian A."/>
            <person name="Vaishampayan P."/>
        </authorList>
    </citation>
    <scope>NUCLEOTIDE SEQUENCE [LARGE SCALE GENOMIC DNA]</scope>
    <source>
        <strain evidence="9 10">V44-8</strain>
    </source>
</reference>
<dbReference type="OrthoDB" id="9793824at2"/>
<feature type="domain" description="RDD" evidence="8">
    <location>
        <begin position="58"/>
        <end position="180"/>
    </location>
</feature>
<keyword evidence="4 7" id="KW-1133">Transmembrane helix</keyword>
<sequence length="189" mass="21537">MNERNDTTTDEWSDRATTADLSNEQRNNAQDGPTETSTYDTRGLEHTGTVGKSQLSFAGFWMRFWAYLADLVIVGSINRIIVHPIFKALDPSDQGWFSAENLCTAIVYYLYFMLMTKYAGQTLGKMIFGLKVVSLKEEKLSWGTVLFREFIGRFISKTIIIGYIIVGWLPKKQGLHDIFADTSVILDRR</sequence>
<dbReference type="InterPro" id="IPR051791">
    <property type="entry name" value="Pra-immunoreactive"/>
</dbReference>
<protein>
    <submittedName>
        <fullName evidence="9">RDD family protein</fullName>
    </submittedName>
</protein>
<accession>A0A372LIN7</accession>
<dbReference type="Proteomes" id="UP000262939">
    <property type="component" value="Unassembled WGS sequence"/>
</dbReference>
<comment type="subcellular location">
    <subcellularLocation>
        <location evidence="1">Cell membrane</location>
        <topology evidence="1">Multi-pass membrane protein</topology>
    </subcellularLocation>
</comment>
<feature type="compositionally biased region" description="Polar residues" evidence="6">
    <location>
        <begin position="15"/>
        <end position="40"/>
    </location>
</feature>
<keyword evidence="2" id="KW-1003">Cell membrane</keyword>
<name>A0A372LIN7_9BACI</name>
<dbReference type="GO" id="GO:0005886">
    <property type="term" value="C:plasma membrane"/>
    <property type="evidence" value="ECO:0007669"/>
    <property type="project" value="UniProtKB-SubCell"/>
</dbReference>
<keyword evidence="3 7" id="KW-0812">Transmembrane</keyword>
<feature type="region of interest" description="Disordered" evidence="6">
    <location>
        <begin position="1"/>
        <end position="45"/>
    </location>
</feature>
<evidence type="ECO:0000256" key="5">
    <source>
        <dbReference type="ARBA" id="ARBA00023136"/>
    </source>
</evidence>
<dbReference type="PANTHER" id="PTHR36115:SF9">
    <property type="entry name" value="LMO1584 PROTEIN"/>
    <property type="match status" value="1"/>
</dbReference>
<organism evidence="9 10">
    <name type="scientific">Peribacillus glennii</name>
    <dbReference type="NCBI Taxonomy" id="2303991"/>
    <lineage>
        <taxon>Bacteria</taxon>
        <taxon>Bacillati</taxon>
        <taxon>Bacillota</taxon>
        <taxon>Bacilli</taxon>
        <taxon>Bacillales</taxon>
        <taxon>Bacillaceae</taxon>
        <taxon>Peribacillus</taxon>
    </lineage>
</organism>
<dbReference type="PANTHER" id="PTHR36115">
    <property type="entry name" value="PROLINE-RICH ANTIGEN HOMOLOG-RELATED"/>
    <property type="match status" value="1"/>
</dbReference>
<comment type="caution">
    <text evidence="9">The sequence shown here is derived from an EMBL/GenBank/DDBJ whole genome shotgun (WGS) entry which is preliminary data.</text>
</comment>
<feature type="transmembrane region" description="Helical" evidence="7">
    <location>
        <begin position="150"/>
        <end position="169"/>
    </location>
</feature>
<evidence type="ECO:0000259" key="8">
    <source>
        <dbReference type="Pfam" id="PF06271"/>
    </source>
</evidence>
<keyword evidence="10" id="KW-1185">Reference proteome</keyword>
<evidence type="ECO:0000256" key="7">
    <source>
        <dbReference type="SAM" id="Phobius"/>
    </source>
</evidence>
<evidence type="ECO:0000256" key="2">
    <source>
        <dbReference type="ARBA" id="ARBA00022475"/>
    </source>
</evidence>
<evidence type="ECO:0000256" key="6">
    <source>
        <dbReference type="SAM" id="MobiDB-lite"/>
    </source>
</evidence>